<name>A0A1G1KST2_9BACT</name>
<dbReference type="AlphaFoldDB" id="A0A1G1KST2"/>
<dbReference type="InterPro" id="IPR035980">
    <property type="entry name" value="Ribosomal_bS6_sf"/>
</dbReference>
<evidence type="ECO:0000313" key="8">
    <source>
        <dbReference type="Proteomes" id="UP000178187"/>
    </source>
</evidence>
<keyword evidence="3 6" id="KW-0687">Ribonucleoprotein</keyword>
<comment type="similarity">
    <text evidence="1 6">Belongs to the bacterial ribosomal protein bS6 family.</text>
</comment>
<dbReference type="EMBL" id="MHFR01000056">
    <property type="protein sequence ID" value="OGW95905.1"/>
    <property type="molecule type" value="Genomic_DNA"/>
</dbReference>
<dbReference type="Gene3D" id="3.30.70.60">
    <property type="match status" value="1"/>
</dbReference>
<evidence type="ECO:0000256" key="5">
    <source>
        <dbReference type="ARBA" id="ARBA00035294"/>
    </source>
</evidence>
<accession>A0A1G1KST2</accession>
<dbReference type="InterPro" id="IPR000529">
    <property type="entry name" value="Ribosomal_bS6"/>
</dbReference>
<evidence type="ECO:0000313" key="7">
    <source>
        <dbReference type="EMBL" id="OGW95905.1"/>
    </source>
</evidence>
<comment type="caution">
    <text evidence="7">The sequence shown here is derived from an EMBL/GenBank/DDBJ whole genome shotgun (WGS) entry which is preliminary data.</text>
</comment>
<dbReference type="SUPFAM" id="SSF54995">
    <property type="entry name" value="Ribosomal protein S6"/>
    <property type="match status" value="1"/>
</dbReference>
<dbReference type="Proteomes" id="UP000178187">
    <property type="component" value="Unassembled WGS sequence"/>
</dbReference>
<protein>
    <recommendedName>
        <fullName evidence="5 6">Small ribosomal subunit protein bS6</fullName>
    </recommendedName>
</protein>
<evidence type="ECO:0000256" key="3">
    <source>
        <dbReference type="ARBA" id="ARBA00023274"/>
    </source>
</evidence>
<sequence length="114" mass="12844">MKAYEGAIIYFPQLAGDQIKQAKDEFSELVKKLGGKMISAVEQGTRTLGYKVKKNSQGFIIIYDFELPTDQATSFRRTLQLSENILKFNIYVKRVSKPKGKNPVPNQQTVAATK</sequence>
<dbReference type="InterPro" id="IPR020814">
    <property type="entry name" value="Ribosomal_S6_plastid/chlpt"/>
</dbReference>
<keyword evidence="6" id="KW-0699">rRNA-binding</keyword>
<keyword evidence="2 6" id="KW-0689">Ribosomal protein</keyword>
<evidence type="ECO:0000256" key="4">
    <source>
        <dbReference type="ARBA" id="ARBA00035104"/>
    </source>
</evidence>
<gene>
    <name evidence="6" type="primary">rpsF</name>
    <name evidence="7" type="ORF">A3G33_03805</name>
</gene>
<dbReference type="CDD" id="cd00473">
    <property type="entry name" value="bS6"/>
    <property type="match status" value="1"/>
</dbReference>
<organism evidence="7 8">
    <name type="scientific">Candidatus Danuiimicrobium aquiferis</name>
    <dbReference type="NCBI Taxonomy" id="1801832"/>
    <lineage>
        <taxon>Bacteria</taxon>
        <taxon>Pseudomonadati</taxon>
        <taxon>Candidatus Omnitrophota</taxon>
        <taxon>Candidatus Danuiimicrobium</taxon>
    </lineage>
</organism>
<dbReference type="GO" id="GO:1990904">
    <property type="term" value="C:ribonucleoprotein complex"/>
    <property type="evidence" value="ECO:0007669"/>
    <property type="project" value="UniProtKB-KW"/>
</dbReference>
<evidence type="ECO:0000256" key="1">
    <source>
        <dbReference type="ARBA" id="ARBA00009512"/>
    </source>
</evidence>
<dbReference type="GO" id="GO:0006412">
    <property type="term" value="P:translation"/>
    <property type="evidence" value="ECO:0007669"/>
    <property type="project" value="UniProtKB-UniRule"/>
</dbReference>
<dbReference type="InterPro" id="IPR014717">
    <property type="entry name" value="Transl_elong_EF1B/ribsomal_bS6"/>
</dbReference>
<keyword evidence="6" id="KW-0694">RNA-binding</keyword>
<evidence type="ECO:0000256" key="6">
    <source>
        <dbReference type="HAMAP-Rule" id="MF_00360"/>
    </source>
</evidence>
<dbReference type="GO" id="GO:0019843">
    <property type="term" value="F:rRNA binding"/>
    <property type="evidence" value="ECO:0007669"/>
    <property type="project" value="UniProtKB-UniRule"/>
</dbReference>
<dbReference type="GO" id="GO:0005840">
    <property type="term" value="C:ribosome"/>
    <property type="evidence" value="ECO:0007669"/>
    <property type="project" value="UniProtKB-KW"/>
</dbReference>
<dbReference type="HAMAP" id="MF_00360">
    <property type="entry name" value="Ribosomal_bS6"/>
    <property type="match status" value="1"/>
</dbReference>
<reference evidence="7 8" key="1">
    <citation type="journal article" date="2016" name="Nat. Commun.">
        <title>Thousands of microbial genomes shed light on interconnected biogeochemical processes in an aquifer system.</title>
        <authorList>
            <person name="Anantharaman K."/>
            <person name="Brown C.T."/>
            <person name="Hug L.A."/>
            <person name="Sharon I."/>
            <person name="Castelle C.J."/>
            <person name="Probst A.J."/>
            <person name="Thomas B.C."/>
            <person name="Singh A."/>
            <person name="Wilkins M.J."/>
            <person name="Karaoz U."/>
            <person name="Brodie E.L."/>
            <person name="Williams K.H."/>
            <person name="Hubbard S.S."/>
            <person name="Banfield J.F."/>
        </authorList>
    </citation>
    <scope>NUCLEOTIDE SEQUENCE [LARGE SCALE GENOMIC DNA]</scope>
</reference>
<proteinExistence type="inferred from homology"/>
<comment type="function">
    <text evidence="4 6">Binds together with bS18 to 16S ribosomal RNA.</text>
</comment>
<dbReference type="Pfam" id="PF01250">
    <property type="entry name" value="Ribosomal_S6"/>
    <property type="match status" value="1"/>
</dbReference>
<evidence type="ECO:0000256" key="2">
    <source>
        <dbReference type="ARBA" id="ARBA00022980"/>
    </source>
</evidence>
<dbReference type="GO" id="GO:0003735">
    <property type="term" value="F:structural constituent of ribosome"/>
    <property type="evidence" value="ECO:0007669"/>
    <property type="project" value="InterPro"/>
</dbReference>